<reference evidence="1 2" key="1">
    <citation type="submission" date="2019-05" db="EMBL/GenBank/DDBJ databases">
        <title>Another draft genome of Portunus trituberculatus and its Hox gene families provides insights of decapod evolution.</title>
        <authorList>
            <person name="Jeong J.-H."/>
            <person name="Song I."/>
            <person name="Kim S."/>
            <person name="Choi T."/>
            <person name="Kim D."/>
            <person name="Ryu S."/>
            <person name="Kim W."/>
        </authorList>
    </citation>
    <scope>NUCLEOTIDE SEQUENCE [LARGE SCALE GENOMIC DNA]</scope>
    <source>
        <tissue evidence="1">Muscle</tissue>
    </source>
</reference>
<name>A0A5B7DRW1_PORTR</name>
<dbReference type="AlphaFoldDB" id="A0A5B7DRW1"/>
<comment type="caution">
    <text evidence="1">The sequence shown here is derived from an EMBL/GenBank/DDBJ whole genome shotgun (WGS) entry which is preliminary data.</text>
</comment>
<sequence>MDNDKGCSSNGGGVGGLGPLSFSLSSLSGSSSPVLDQVSPARTAAELHTNSLNRRKTNSAKTCHGLNIYINCLVLHKVNPSYPQNSKPYVVSALRDRRHVHMSNDGVCVLVEERMLPILHVRVLKGEGVTRTRGRETVNSKAAGGARSDCVAPDEWMDCKT</sequence>
<accession>A0A5B7DRW1</accession>
<proteinExistence type="predicted"/>
<evidence type="ECO:0000313" key="1">
    <source>
        <dbReference type="EMBL" id="MPC23636.1"/>
    </source>
</evidence>
<gene>
    <name evidence="1" type="ORF">E2C01_016698</name>
</gene>
<evidence type="ECO:0000313" key="2">
    <source>
        <dbReference type="Proteomes" id="UP000324222"/>
    </source>
</evidence>
<dbReference type="EMBL" id="VSRR010001233">
    <property type="protein sequence ID" value="MPC23636.1"/>
    <property type="molecule type" value="Genomic_DNA"/>
</dbReference>
<protein>
    <submittedName>
        <fullName evidence="1">Uncharacterized protein</fullName>
    </submittedName>
</protein>
<organism evidence="1 2">
    <name type="scientific">Portunus trituberculatus</name>
    <name type="common">Swimming crab</name>
    <name type="synonym">Neptunus trituberculatus</name>
    <dbReference type="NCBI Taxonomy" id="210409"/>
    <lineage>
        <taxon>Eukaryota</taxon>
        <taxon>Metazoa</taxon>
        <taxon>Ecdysozoa</taxon>
        <taxon>Arthropoda</taxon>
        <taxon>Crustacea</taxon>
        <taxon>Multicrustacea</taxon>
        <taxon>Malacostraca</taxon>
        <taxon>Eumalacostraca</taxon>
        <taxon>Eucarida</taxon>
        <taxon>Decapoda</taxon>
        <taxon>Pleocyemata</taxon>
        <taxon>Brachyura</taxon>
        <taxon>Eubrachyura</taxon>
        <taxon>Portunoidea</taxon>
        <taxon>Portunidae</taxon>
        <taxon>Portuninae</taxon>
        <taxon>Portunus</taxon>
    </lineage>
</organism>
<keyword evidence="2" id="KW-1185">Reference proteome</keyword>
<dbReference type="Proteomes" id="UP000324222">
    <property type="component" value="Unassembled WGS sequence"/>
</dbReference>